<evidence type="ECO:0000313" key="2">
    <source>
        <dbReference type="Proteomes" id="UP000568380"/>
    </source>
</evidence>
<reference evidence="1 2" key="1">
    <citation type="submission" date="2020-08" db="EMBL/GenBank/DDBJ databases">
        <title>Genomic Encyclopedia of Type Strains, Phase IV (KMG-IV): sequencing the most valuable type-strain genomes for metagenomic binning, comparative biology and taxonomic classification.</title>
        <authorList>
            <person name="Goeker M."/>
        </authorList>
    </citation>
    <scope>NUCLEOTIDE SEQUENCE [LARGE SCALE GENOMIC DNA]</scope>
    <source>
        <strain evidence="1 2">DSM 45385</strain>
    </source>
</reference>
<name>A0A7W8ACT1_9ACTN</name>
<gene>
    <name evidence="1" type="ORF">HNR40_009416</name>
</gene>
<evidence type="ECO:0000313" key="1">
    <source>
        <dbReference type="EMBL" id="MBB5083911.1"/>
    </source>
</evidence>
<dbReference type="Proteomes" id="UP000568380">
    <property type="component" value="Unassembled WGS sequence"/>
</dbReference>
<organism evidence="1 2">
    <name type="scientific">Nonomuraea endophytica</name>
    <dbReference type="NCBI Taxonomy" id="714136"/>
    <lineage>
        <taxon>Bacteria</taxon>
        <taxon>Bacillati</taxon>
        <taxon>Actinomycetota</taxon>
        <taxon>Actinomycetes</taxon>
        <taxon>Streptosporangiales</taxon>
        <taxon>Streptosporangiaceae</taxon>
        <taxon>Nonomuraea</taxon>
    </lineage>
</organism>
<comment type="caution">
    <text evidence="1">The sequence shown here is derived from an EMBL/GenBank/DDBJ whole genome shotgun (WGS) entry which is preliminary data.</text>
</comment>
<protein>
    <submittedName>
        <fullName evidence="1">Uncharacterized protein</fullName>
    </submittedName>
</protein>
<dbReference type="AlphaFoldDB" id="A0A7W8ACT1"/>
<sequence>MIVSSRLGINHLDEKYEITEVREFHLDAVVSEYRLHRVHRDRLELELPILVAVPLVELVAP</sequence>
<accession>A0A7W8ACT1</accession>
<proteinExistence type="predicted"/>
<dbReference type="EMBL" id="JACHIN010000019">
    <property type="protein sequence ID" value="MBB5083911.1"/>
    <property type="molecule type" value="Genomic_DNA"/>
</dbReference>
<keyword evidence="2" id="KW-1185">Reference proteome</keyword>